<sequence length="262" mass="29846">DIINALKSLGKVYTNHELVSKILRCLPKSCEPKVTAIEEVKVLSTLPLEDLLGSLMTHERILLDKKNFSKKQLKKFQSKGDSSKSDKEKEVIHYECNKPGHIRLDCPKYKKKEKKKAMIATWSDSDDSSLDEHENEEIANIAFIAIENDNEVCSSFLNYNDLLSEYNELIGVLNDLNKEYELLKKMAKDRTKENLELKNKILNMKNDECLIEKISTEKENSGLKIKIDALKRTVSKFSDSSTKLDTLLGMQRSVSDKAGLGF</sequence>
<name>A0A1Q3B4R5_CEPFO</name>
<protein>
    <submittedName>
        <fullName evidence="2">UBN2 domain-containing protein</fullName>
    </submittedName>
</protein>
<dbReference type="Proteomes" id="UP000187406">
    <property type="component" value="Unassembled WGS sequence"/>
</dbReference>
<feature type="coiled-coil region" evidence="1">
    <location>
        <begin position="159"/>
        <end position="212"/>
    </location>
</feature>
<organism evidence="2 3">
    <name type="scientific">Cephalotus follicularis</name>
    <name type="common">Albany pitcher plant</name>
    <dbReference type="NCBI Taxonomy" id="3775"/>
    <lineage>
        <taxon>Eukaryota</taxon>
        <taxon>Viridiplantae</taxon>
        <taxon>Streptophyta</taxon>
        <taxon>Embryophyta</taxon>
        <taxon>Tracheophyta</taxon>
        <taxon>Spermatophyta</taxon>
        <taxon>Magnoliopsida</taxon>
        <taxon>eudicotyledons</taxon>
        <taxon>Gunneridae</taxon>
        <taxon>Pentapetalae</taxon>
        <taxon>rosids</taxon>
        <taxon>fabids</taxon>
        <taxon>Oxalidales</taxon>
        <taxon>Cephalotaceae</taxon>
        <taxon>Cephalotus</taxon>
    </lineage>
</organism>
<gene>
    <name evidence="2" type="ORF">CFOL_v3_06306</name>
</gene>
<dbReference type="SUPFAM" id="SSF57756">
    <property type="entry name" value="Retrovirus zinc finger-like domains"/>
    <property type="match status" value="1"/>
</dbReference>
<proteinExistence type="predicted"/>
<dbReference type="GO" id="GO:0003676">
    <property type="term" value="F:nucleic acid binding"/>
    <property type="evidence" value="ECO:0007669"/>
    <property type="project" value="InterPro"/>
</dbReference>
<dbReference type="GO" id="GO:0008270">
    <property type="term" value="F:zinc ion binding"/>
    <property type="evidence" value="ECO:0007669"/>
    <property type="project" value="InterPro"/>
</dbReference>
<dbReference type="AlphaFoldDB" id="A0A1Q3B4R5"/>
<feature type="non-terminal residue" evidence="2">
    <location>
        <position position="262"/>
    </location>
</feature>
<evidence type="ECO:0000313" key="3">
    <source>
        <dbReference type="Proteomes" id="UP000187406"/>
    </source>
</evidence>
<reference evidence="3" key="1">
    <citation type="submission" date="2016-04" db="EMBL/GenBank/DDBJ databases">
        <title>Cephalotus genome sequencing.</title>
        <authorList>
            <person name="Fukushima K."/>
            <person name="Hasebe M."/>
            <person name="Fang X."/>
        </authorList>
    </citation>
    <scope>NUCLEOTIDE SEQUENCE [LARGE SCALE GENOMIC DNA]</scope>
    <source>
        <strain evidence="3">cv. St1</strain>
    </source>
</reference>
<dbReference type="OrthoDB" id="1829321at2759"/>
<keyword evidence="1" id="KW-0175">Coiled coil</keyword>
<evidence type="ECO:0000256" key="1">
    <source>
        <dbReference type="SAM" id="Coils"/>
    </source>
</evidence>
<evidence type="ECO:0000313" key="2">
    <source>
        <dbReference type="EMBL" id="GAV62783.1"/>
    </source>
</evidence>
<keyword evidence="3" id="KW-1185">Reference proteome</keyword>
<dbReference type="InterPro" id="IPR036875">
    <property type="entry name" value="Znf_CCHC_sf"/>
</dbReference>
<feature type="non-terminal residue" evidence="2">
    <location>
        <position position="1"/>
    </location>
</feature>
<comment type="caution">
    <text evidence="2">The sequence shown here is derived from an EMBL/GenBank/DDBJ whole genome shotgun (WGS) entry which is preliminary data.</text>
</comment>
<accession>A0A1Q3B4R5</accession>
<dbReference type="InParanoid" id="A0A1Q3B4R5"/>
<dbReference type="EMBL" id="BDDD01000276">
    <property type="protein sequence ID" value="GAV62783.1"/>
    <property type="molecule type" value="Genomic_DNA"/>
</dbReference>